<reference evidence="8" key="1">
    <citation type="journal article" date="2019" name="Int. J. Syst. Evol. Microbiol.">
        <title>The Global Catalogue of Microorganisms (GCM) 10K type strain sequencing project: providing services to taxonomists for standard genome sequencing and annotation.</title>
        <authorList>
            <consortium name="The Broad Institute Genomics Platform"/>
            <consortium name="The Broad Institute Genome Sequencing Center for Infectious Disease"/>
            <person name="Wu L."/>
            <person name="Ma J."/>
        </authorList>
    </citation>
    <scope>NUCLEOTIDE SEQUENCE [LARGE SCALE GENOMIC DNA]</scope>
    <source>
        <strain evidence="8">CGMCC 1.7656</strain>
    </source>
</reference>
<keyword evidence="3" id="KW-0732">Signal</keyword>
<dbReference type="Gene3D" id="2.40.160.50">
    <property type="entry name" value="membrane protein fhac: a member of the omp85/tpsb transporter family"/>
    <property type="match status" value="1"/>
</dbReference>
<dbReference type="InterPro" id="IPR000184">
    <property type="entry name" value="Bac_surfAg_D15"/>
</dbReference>
<protein>
    <submittedName>
        <fullName evidence="7">Membrane protein</fullName>
    </submittedName>
</protein>
<keyword evidence="4" id="KW-0472">Membrane</keyword>
<comment type="caution">
    <text evidence="7">The sequence shown here is derived from an EMBL/GenBank/DDBJ whole genome shotgun (WGS) entry which is preliminary data.</text>
</comment>
<evidence type="ECO:0000313" key="7">
    <source>
        <dbReference type="EMBL" id="GGP05168.1"/>
    </source>
</evidence>
<evidence type="ECO:0000313" key="8">
    <source>
        <dbReference type="Proteomes" id="UP000620064"/>
    </source>
</evidence>
<organism evidence="7 8">
    <name type="scientific">Cloacibacterium rupense</name>
    <dbReference type="NCBI Taxonomy" id="517423"/>
    <lineage>
        <taxon>Bacteria</taxon>
        <taxon>Pseudomonadati</taxon>
        <taxon>Bacteroidota</taxon>
        <taxon>Flavobacteriia</taxon>
        <taxon>Flavobacteriales</taxon>
        <taxon>Weeksellaceae</taxon>
    </lineage>
</organism>
<dbReference type="Pfam" id="PF01103">
    <property type="entry name" value="Omp85"/>
    <property type="match status" value="1"/>
</dbReference>
<evidence type="ECO:0000256" key="5">
    <source>
        <dbReference type="ARBA" id="ARBA00023237"/>
    </source>
</evidence>
<keyword evidence="5" id="KW-0998">Cell outer membrane</keyword>
<dbReference type="InterPro" id="IPR039910">
    <property type="entry name" value="D15-like"/>
</dbReference>
<gene>
    <name evidence="7" type="ORF">GCM10010992_20290</name>
</gene>
<dbReference type="PANTHER" id="PTHR12815:SF47">
    <property type="entry name" value="TRANSLOCATION AND ASSEMBLY MODULE SUBUNIT TAMA"/>
    <property type="match status" value="1"/>
</dbReference>
<evidence type="ECO:0000259" key="6">
    <source>
        <dbReference type="Pfam" id="PF01103"/>
    </source>
</evidence>
<sequence length="835" mass="96259">MVLYACNSTKKVPAGQYLLTKNHFEYKDADHYKDEIPDYAAQKPNKRDLMFLPTRLLIYNMGNPKYDSIVSEYMTFPNNLRTQKLRDSLFRKYNKPEFVGKSIFWSRLFHTIGRPPVILDEAKTASSAEKMRQFLVYRGYWDSHVDYSTKKDSAAKKAQATYKITYKDPTFIKDYTYNIPYDNIRALYEANIKDSYVKSGTILNQVNLEEEVKRITEQMQENGYFSFNRDGGEIFFTADTLTSRKQVPLSMQILKDSINSPYKKYTIGDVEVEYINNITENATLDTLYHGVKIKRIDEEYKVKTLWRPITLKRGEVYFQKNLDLTKRNFMALNNFSIADYRETIKPNDTVINVKYRLVPLPRYNFKTGFDVHYSQILNFGFSPSVELTARNIFKGAENLTTSLSGTFGTVYTQKNPDAFLNASEFSLQFGLNFPRLLLPFNTEKLVPNRYSPVSTINIGVSAQNNIGMDRRIFNAGFNYFLNVGDRVIHKLSLFNTQLSITRNKSAYYDYFPADDAVREQVFDKYFIYNPSVGAQYNNGNGTLTKDDVTNIILADSGFPNSFTTPEEFQLLLNYFQVIYKKERITQNVIINSLFYNYTYNEIGKKGYDNPFYFDGKFELAGNLLSLVSKKINTSNGLSANSRQIFGIPISQFVKFDVDIRKYFTFQNKHQFIIRQVVGVGIPYGNSSSMPFVRSYFSGGSNDVRAWIAFGGLGPADSDVDKRVRDYMMGNVKLTTNIEYRFPINKMFEGAVFTDAGNIWSLKDTGIGDEFKFKKFIPQMGLGSGLGLRIHVAYITVRLDLAYKMHDPNQPKGERWVIDKIQPLKPTLNFSIGYPF</sequence>
<evidence type="ECO:0000256" key="4">
    <source>
        <dbReference type="ARBA" id="ARBA00023136"/>
    </source>
</evidence>
<keyword evidence="2" id="KW-0812">Transmembrane</keyword>
<evidence type="ECO:0000256" key="1">
    <source>
        <dbReference type="ARBA" id="ARBA00004370"/>
    </source>
</evidence>
<dbReference type="EMBL" id="BMLV01000004">
    <property type="protein sequence ID" value="GGP05168.1"/>
    <property type="molecule type" value="Genomic_DNA"/>
</dbReference>
<dbReference type="PANTHER" id="PTHR12815">
    <property type="entry name" value="SORTING AND ASSEMBLY MACHINERY SAMM50 PROTEIN FAMILY MEMBER"/>
    <property type="match status" value="1"/>
</dbReference>
<dbReference type="Proteomes" id="UP000620064">
    <property type="component" value="Unassembled WGS sequence"/>
</dbReference>
<accession>A0ABQ2NRE6</accession>
<name>A0ABQ2NRE6_9FLAO</name>
<evidence type="ECO:0000256" key="3">
    <source>
        <dbReference type="ARBA" id="ARBA00022729"/>
    </source>
</evidence>
<proteinExistence type="predicted"/>
<feature type="domain" description="Bacterial surface antigen (D15)" evidence="6">
    <location>
        <begin position="593"/>
        <end position="833"/>
    </location>
</feature>
<comment type="subcellular location">
    <subcellularLocation>
        <location evidence="1">Membrane</location>
    </subcellularLocation>
</comment>
<keyword evidence="8" id="KW-1185">Reference proteome</keyword>
<evidence type="ECO:0000256" key="2">
    <source>
        <dbReference type="ARBA" id="ARBA00022692"/>
    </source>
</evidence>